<keyword evidence="8" id="KW-1185">Reference proteome</keyword>
<dbReference type="NCBIfam" id="TIGR03902">
    <property type="entry name" value="rhom_GG_sort"/>
    <property type="match status" value="1"/>
</dbReference>
<dbReference type="InterPro" id="IPR023826">
    <property type="entry name" value="Rhom-like_SP_proteobac"/>
</dbReference>
<evidence type="ECO:0000313" key="8">
    <source>
        <dbReference type="Proteomes" id="UP001500359"/>
    </source>
</evidence>
<feature type="transmembrane region" description="Helical" evidence="5">
    <location>
        <begin position="98"/>
        <end position="116"/>
    </location>
</feature>
<gene>
    <name evidence="7" type="primary">rrtA</name>
    <name evidence="7" type="ORF">GCM10009114_00210</name>
</gene>
<dbReference type="Proteomes" id="UP001500359">
    <property type="component" value="Unassembled WGS sequence"/>
</dbReference>
<feature type="transmembrane region" description="Helical" evidence="5">
    <location>
        <begin position="45"/>
        <end position="65"/>
    </location>
</feature>
<dbReference type="SUPFAM" id="SSF144091">
    <property type="entry name" value="Rhomboid-like"/>
    <property type="match status" value="1"/>
</dbReference>
<evidence type="ECO:0000256" key="4">
    <source>
        <dbReference type="ARBA" id="ARBA00023136"/>
    </source>
</evidence>
<accession>A0ABN1LBM1</accession>
<dbReference type="InterPro" id="IPR022764">
    <property type="entry name" value="Peptidase_S54_rhomboid_dom"/>
</dbReference>
<organism evidence="7 8">
    <name type="scientific">Aliiglaciecola litoralis</name>
    <dbReference type="NCBI Taxonomy" id="582857"/>
    <lineage>
        <taxon>Bacteria</taxon>
        <taxon>Pseudomonadati</taxon>
        <taxon>Pseudomonadota</taxon>
        <taxon>Gammaproteobacteria</taxon>
        <taxon>Alteromonadales</taxon>
        <taxon>Alteromonadaceae</taxon>
        <taxon>Aliiglaciecola</taxon>
    </lineage>
</organism>
<sequence length="186" mass="20840">MGPSIIVALCLFVWWLEPFSADYLAMQRSAIANGYYWQFITANLVHTNFIHLCLNMAGVILLWAVHGQYFSTLQYLLACLFIGFVVTIGLYITDESLAWYGGFSGILHGLFMLGCYKDIQNGIRSSWLLLAGIWLKIGYEQFSGQSEVVAELIAANVAVDAHLYGAIGGFFWVFGEYLLTLKKRPS</sequence>
<evidence type="ECO:0000313" key="7">
    <source>
        <dbReference type="EMBL" id="GAA0851845.1"/>
    </source>
</evidence>
<dbReference type="InterPro" id="IPR035952">
    <property type="entry name" value="Rhomboid-like_sf"/>
</dbReference>
<comment type="subcellular location">
    <subcellularLocation>
        <location evidence="1">Membrane</location>
        <topology evidence="1">Multi-pass membrane protein</topology>
    </subcellularLocation>
</comment>
<evidence type="ECO:0000256" key="1">
    <source>
        <dbReference type="ARBA" id="ARBA00004141"/>
    </source>
</evidence>
<keyword evidence="3 5" id="KW-1133">Transmembrane helix</keyword>
<dbReference type="Gene3D" id="1.20.1540.10">
    <property type="entry name" value="Rhomboid-like"/>
    <property type="match status" value="1"/>
</dbReference>
<name>A0ABN1LBM1_9ALTE</name>
<feature type="domain" description="Peptidase S54 rhomboid" evidence="6">
    <location>
        <begin position="34"/>
        <end position="174"/>
    </location>
</feature>
<evidence type="ECO:0000256" key="2">
    <source>
        <dbReference type="ARBA" id="ARBA00022692"/>
    </source>
</evidence>
<dbReference type="EMBL" id="BAAAFD010000001">
    <property type="protein sequence ID" value="GAA0851845.1"/>
    <property type="molecule type" value="Genomic_DNA"/>
</dbReference>
<dbReference type="PANTHER" id="PTHR43731">
    <property type="entry name" value="RHOMBOID PROTEASE"/>
    <property type="match status" value="1"/>
</dbReference>
<keyword evidence="2 5" id="KW-0812">Transmembrane</keyword>
<dbReference type="PANTHER" id="PTHR43731:SF16">
    <property type="entry name" value="RHOMBOSORTASE"/>
    <property type="match status" value="1"/>
</dbReference>
<protein>
    <submittedName>
        <fullName evidence="7">Rhombosortase</fullName>
    </submittedName>
</protein>
<evidence type="ECO:0000256" key="3">
    <source>
        <dbReference type="ARBA" id="ARBA00022989"/>
    </source>
</evidence>
<evidence type="ECO:0000259" key="6">
    <source>
        <dbReference type="Pfam" id="PF01694"/>
    </source>
</evidence>
<dbReference type="Pfam" id="PF01694">
    <property type="entry name" value="Rhomboid"/>
    <property type="match status" value="1"/>
</dbReference>
<proteinExistence type="predicted"/>
<dbReference type="InterPro" id="IPR050925">
    <property type="entry name" value="Rhomboid_protease_S54"/>
</dbReference>
<feature type="transmembrane region" description="Helical" evidence="5">
    <location>
        <begin position="162"/>
        <end position="181"/>
    </location>
</feature>
<evidence type="ECO:0000256" key="5">
    <source>
        <dbReference type="SAM" id="Phobius"/>
    </source>
</evidence>
<comment type="caution">
    <text evidence="7">The sequence shown here is derived from an EMBL/GenBank/DDBJ whole genome shotgun (WGS) entry which is preliminary data.</text>
</comment>
<reference evidence="7 8" key="1">
    <citation type="journal article" date="2019" name="Int. J. Syst. Evol. Microbiol.">
        <title>The Global Catalogue of Microorganisms (GCM) 10K type strain sequencing project: providing services to taxonomists for standard genome sequencing and annotation.</title>
        <authorList>
            <consortium name="The Broad Institute Genomics Platform"/>
            <consortium name="The Broad Institute Genome Sequencing Center for Infectious Disease"/>
            <person name="Wu L."/>
            <person name="Ma J."/>
        </authorList>
    </citation>
    <scope>NUCLEOTIDE SEQUENCE [LARGE SCALE GENOMIC DNA]</scope>
    <source>
        <strain evidence="7 8">JCM 15896</strain>
    </source>
</reference>
<dbReference type="RefSeq" id="WP_343855519.1">
    <property type="nucleotide sequence ID" value="NZ_BAAAFD010000001.1"/>
</dbReference>
<feature type="transmembrane region" description="Helical" evidence="5">
    <location>
        <begin position="72"/>
        <end position="92"/>
    </location>
</feature>
<keyword evidence="4 5" id="KW-0472">Membrane</keyword>